<name>A0A022PFI0_9GAMM</name>
<dbReference type="EMBL" id="JFGV01000111">
    <property type="protein sequence ID" value="EYU13170.1"/>
    <property type="molecule type" value="Genomic_DNA"/>
</dbReference>
<dbReference type="InterPro" id="IPR028957">
    <property type="entry name" value="Imm50"/>
</dbReference>
<keyword evidence="2" id="KW-1185">Reference proteome</keyword>
<evidence type="ECO:0000313" key="1">
    <source>
        <dbReference type="EMBL" id="EYU13170.1"/>
    </source>
</evidence>
<dbReference type="Pfam" id="PF15594">
    <property type="entry name" value="Imm50"/>
    <property type="match status" value="1"/>
</dbReference>
<dbReference type="AlphaFoldDB" id="A0A022PFI0"/>
<protein>
    <submittedName>
        <fullName evidence="1">Immunity protein 30</fullName>
    </submittedName>
</protein>
<sequence length="130" mass="15575">MWFDHAIFKEKIKFMFNNELSMEHVEFEQFLYYDTSRLKLFFCSKNIPNVIPEKWRRKKFNCFMITLTCIDVSVLEINGGGVAFECTPIIESTKEKTEITIKNDGFYLHCSTRTMVIEDITPHWDVRWTK</sequence>
<evidence type="ECO:0000313" key="2">
    <source>
        <dbReference type="Proteomes" id="UP000023464"/>
    </source>
</evidence>
<reference evidence="1 2" key="1">
    <citation type="submission" date="2014-03" db="EMBL/GenBank/DDBJ databases">
        <title>Draft Genome of Photorhabdus luminescens BA1, an Egyptian Isolate.</title>
        <authorList>
            <person name="Ghazal S."/>
            <person name="Hurst S.G.IV."/>
            <person name="Morris K."/>
            <person name="Thomas K."/>
            <person name="Tisa L.S."/>
        </authorList>
    </citation>
    <scope>NUCLEOTIDE SEQUENCE [LARGE SCALE GENOMIC DNA]</scope>
    <source>
        <strain evidence="1 2">BA1</strain>
    </source>
</reference>
<dbReference type="RefSeq" id="WP_036783503.1">
    <property type="nucleotide sequence ID" value="NZ_CAWLTM010000004.1"/>
</dbReference>
<gene>
    <name evidence="1" type="ORF">BA1DRAFT_04361</name>
</gene>
<dbReference type="Proteomes" id="UP000023464">
    <property type="component" value="Unassembled WGS sequence"/>
</dbReference>
<accession>A0A022PFI0</accession>
<proteinExistence type="predicted"/>
<organism evidence="1 2">
    <name type="scientific">Photorhabdus aegyptia</name>
    <dbReference type="NCBI Taxonomy" id="2805098"/>
    <lineage>
        <taxon>Bacteria</taxon>
        <taxon>Pseudomonadati</taxon>
        <taxon>Pseudomonadota</taxon>
        <taxon>Gammaproteobacteria</taxon>
        <taxon>Enterobacterales</taxon>
        <taxon>Morganellaceae</taxon>
        <taxon>Photorhabdus</taxon>
    </lineage>
</organism>
<comment type="caution">
    <text evidence="1">The sequence shown here is derived from an EMBL/GenBank/DDBJ whole genome shotgun (WGS) entry which is preliminary data.</text>
</comment>
<dbReference type="PATRIC" id="fig|1393736.3.peg.4446"/>